<evidence type="ECO:0000313" key="1">
    <source>
        <dbReference type="EMBL" id="KEY71204.1"/>
    </source>
</evidence>
<dbReference type="AlphaFoldDB" id="A0A084B0X5"/>
<name>A0A084B0X5_STACB</name>
<accession>A0A084B0X5</accession>
<organism evidence="1 2">
    <name type="scientific">Stachybotrys chartarum (strain CBS 109288 / IBT 7711)</name>
    <name type="common">Toxic black mold</name>
    <name type="synonym">Stilbospora chartarum</name>
    <dbReference type="NCBI Taxonomy" id="1280523"/>
    <lineage>
        <taxon>Eukaryota</taxon>
        <taxon>Fungi</taxon>
        <taxon>Dikarya</taxon>
        <taxon>Ascomycota</taxon>
        <taxon>Pezizomycotina</taxon>
        <taxon>Sordariomycetes</taxon>
        <taxon>Hypocreomycetidae</taxon>
        <taxon>Hypocreales</taxon>
        <taxon>Stachybotryaceae</taxon>
        <taxon>Stachybotrys</taxon>
    </lineage>
</organism>
<sequence>MNNEENTGSHHTTSLRTLYHPLQRSGQISTLYKLHDEVRGYTLVAKAVGNPHRPTLAHEEATYGVLDSLQGKHIPVCLGVVELASPLTQKVCIEDTQYTLVYRYMLLLSFAGFGLDHAEATVDVTTIGGSVDVAFHAIHELGVLHNDPGHNIVCDGNGKIMVIDFERSQWYDPVAANPLVVGRLPSGGDTVWLDFSDERIMARWKAEDRVKLRGRVASDKEEWIPISTWD</sequence>
<evidence type="ECO:0008006" key="3">
    <source>
        <dbReference type="Google" id="ProtNLM"/>
    </source>
</evidence>
<dbReference type="OrthoDB" id="2156052at2759"/>
<evidence type="ECO:0000313" key="2">
    <source>
        <dbReference type="Proteomes" id="UP000028045"/>
    </source>
</evidence>
<dbReference type="InterPro" id="IPR011009">
    <property type="entry name" value="Kinase-like_dom_sf"/>
</dbReference>
<dbReference type="Proteomes" id="UP000028045">
    <property type="component" value="Unassembled WGS sequence"/>
</dbReference>
<protein>
    <recommendedName>
        <fullName evidence="3">Protein kinase domain-containing protein</fullName>
    </recommendedName>
</protein>
<reference evidence="1 2" key="1">
    <citation type="journal article" date="2014" name="BMC Genomics">
        <title>Comparative genome sequencing reveals chemotype-specific gene clusters in the toxigenic black mold Stachybotrys.</title>
        <authorList>
            <person name="Semeiks J."/>
            <person name="Borek D."/>
            <person name="Otwinowski Z."/>
            <person name="Grishin N.V."/>
        </authorList>
    </citation>
    <scope>NUCLEOTIDE SEQUENCE [LARGE SCALE GENOMIC DNA]</scope>
    <source>
        <strain evidence="2">CBS 109288 / IBT 7711</strain>
    </source>
</reference>
<dbReference type="HOGENOM" id="CLU_1205448_0_0_1"/>
<dbReference type="EMBL" id="KL648338">
    <property type="protein sequence ID" value="KEY71204.1"/>
    <property type="molecule type" value="Genomic_DNA"/>
</dbReference>
<proteinExistence type="predicted"/>
<gene>
    <name evidence="1" type="ORF">S7711_02315</name>
</gene>
<dbReference type="SUPFAM" id="SSF56112">
    <property type="entry name" value="Protein kinase-like (PK-like)"/>
    <property type="match status" value="1"/>
</dbReference>
<keyword evidence="2" id="KW-1185">Reference proteome</keyword>